<dbReference type="SUPFAM" id="SSF51735">
    <property type="entry name" value="NAD(P)-binding Rossmann-fold domains"/>
    <property type="match status" value="1"/>
</dbReference>
<keyword evidence="6" id="KW-0812">Transmembrane</keyword>
<proteinExistence type="inferred from homology"/>
<accession>A0AAD5KV90</accession>
<name>A0AAD5KV90_9CRUS</name>
<sequence length="331" mass="37322">MAVASDSFRLLAGELIKKTERLRDMLAVVGLIFVGKVAVDTSVAFLSAVRIFLLSKLRSFTNFKEQYGPWAIVTGATDGIGKEYARELARLGVNIILMSRSIEKLTRVAQEIEAEFHVETQVVQVDFSGGRSIFDKISEAIRGKEIGLLVNNVGVMYEMPMELCELSQDVIWQHVNINMGSLTMMCWLVLPQMLERRRGAIVNISSSSSVGPLPYMNIYSASKIYVDYFSRALSHEVRNSGVTVQTLIPFYIATNLTKFSDFIGRQSVLVPNAQTFVRSALSTLGICNRTTGYWSHELQLFSCNVVPTWFWIRFGGMMQQFLRRDALKKRK</sequence>
<keyword evidence="3" id="KW-0560">Oxidoreductase</keyword>
<dbReference type="InterPro" id="IPR020904">
    <property type="entry name" value="Sc_DH/Rdtase_CS"/>
</dbReference>
<protein>
    <recommendedName>
        <fullName evidence="9">Inactive hydroxysteroid dehydrogenase-like protein 1</fullName>
    </recommendedName>
</protein>
<dbReference type="Pfam" id="PF00106">
    <property type="entry name" value="adh_short"/>
    <property type="match status" value="1"/>
</dbReference>
<evidence type="ECO:0000256" key="3">
    <source>
        <dbReference type="ARBA" id="ARBA00023002"/>
    </source>
</evidence>
<keyword evidence="6" id="KW-1133">Transmembrane helix</keyword>
<keyword evidence="6" id="KW-0472">Membrane</keyword>
<evidence type="ECO:0000256" key="1">
    <source>
        <dbReference type="ARBA" id="ARBA00004173"/>
    </source>
</evidence>
<feature type="transmembrane region" description="Helical" evidence="6">
    <location>
        <begin position="26"/>
        <end position="53"/>
    </location>
</feature>
<evidence type="ECO:0000256" key="6">
    <source>
        <dbReference type="SAM" id="Phobius"/>
    </source>
</evidence>
<comment type="subcellular location">
    <subcellularLocation>
        <location evidence="1">Mitochondrion</location>
    </subcellularLocation>
</comment>
<dbReference type="Gene3D" id="3.40.50.720">
    <property type="entry name" value="NAD(P)-binding Rossmann-like Domain"/>
    <property type="match status" value="1"/>
</dbReference>
<evidence type="ECO:0000256" key="2">
    <source>
        <dbReference type="ARBA" id="ARBA00022857"/>
    </source>
</evidence>
<keyword evidence="2" id="KW-0521">NADP</keyword>
<dbReference type="GO" id="GO:0005739">
    <property type="term" value="C:mitochondrion"/>
    <property type="evidence" value="ECO:0007669"/>
    <property type="project" value="UniProtKB-SubCell"/>
</dbReference>
<dbReference type="AlphaFoldDB" id="A0AAD5KV90"/>
<dbReference type="Proteomes" id="UP000820818">
    <property type="component" value="Linkage Group LG3"/>
</dbReference>
<dbReference type="CDD" id="cd05356">
    <property type="entry name" value="17beta-HSD1_like_SDR_c"/>
    <property type="match status" value="1"/>
</dbReference>
<keyword evidence="4" id="KW-0496">Mitochondrion</keyword>
<dbReference type="PANTHER" id="PTHR44889:SF1">
    <property type="entry name" value="INACTIVE HYDROXYSTEROID DEHYDROGENASE-LIKE PROTEIN 1"/>
    <property type="match status" value="1"/>
</dbReference>
<evidence type="ECO:0000313" key="8">
    <source>
        <dbReference type="Proteomes" id="UP000820818"/>
    </source>
</evidence>
<dbReference type="PRINTS" id="PR00080">
    <property type="entry name" value="SDRFAMILY"/>
</dbReference>
<evidence type="ECO:0000256" key="4">
    <source>
        <dbReference type="ARBA" id="ARBA00023128"/>
    </source>
</evidence>
<evidence type="ECO:0008006" key="9">
    <source>
        <dbReference type="Google" id="ProtNLM"/>
    </source>
</evidence>
<dbReference type="InterPro" id="IPR052149">
    <property type="entry name" value="17-beta-HSD3-like"/>
</dbReference>
<gene>
    <name evidence="7" type="ORF">GHT06_012088</name>
</gene>
<keyword evidence="8" id="KW-1185">Reference proteome</keyword>
<dbReference type="PANTHER" id="PTHR44889">
    <property type="entry name" value="INACTIVE HYDROXYSTEROID DEHYDROGENASE-LIKE PROTEIN 1"/>
    <property type="match status" value="1"/>
</dbReference>
<comment type="caution">
    <text evidence="7">The sequence shown here is derived from an EMBL/GenBank/DDBJ whole genome shotgun (WGS) entry which is preliminary data.</text>
</comment>
<dbReference type="PIRSF" id="PIRSF000126">
    <property type="entry name" value="11-beta-HSD1"/>
    <property type="match status" value="1"/>
</dbReference>
<comment type="similarity">
    <text evidence="5">Belongs to the short-chain dehydrogenases/reductases (SDR) family. 17-beta-HSD 3 subfamily.</text>
</comment>
<dbReference type="GO" id="GO:0016491">
    <property type="term" value="F:oxidoreductase activity"/>
    <property type="evidence" value="ECO:0007669"/>
    <property type="project" value="UniProtKB-KW"/>
</dbReference>
<dbReference type="EMBL" id="WJBH02000003">
    <property type="protein sequence ID" value="KAI9561132.1"/>
    <property type="molecule type" value="Genomic_DNA"/>
</dbReference>
<dbReference type="InterPro" id="IPR036291">
    <property type="entry name" value="NAD(P)-bd_dom_sf"/>
</dbReference>
<evidence type="ECO:0000256" key="5">
    <source>
        <dbReference type="ARBA" id="ARBA00038261"/>
    </source>
</evidence>
<organism evidence="7 8">
    <name type="scientific">Daphnia sinensis</name>
    <dbReference type="NCBI Taxonomy" id="1820382"/>
    <lineage>
        <taxon>Eukaryota</taxon>
        <taxon>Metazoa</taxon>
        <taxon>Ecdysozoa</taxon>
        <taxon>Arthropoda</taxon>
        <taxon>Crustacea</taxon>
        <taxon>Branchiopoda</taxon>
        <taxon>Diplostraca</taxon>
        <taxon>Cladocera</taxon>
        <taxon>Anomopoda</taxon>
        <taxon>Daphniidae</taxon>
        <taxon>Daphnia</taxon>
        <taxon>Daphnia similis group</taxon>
    </lineage>
</organism>
<dbReference type="PRINTS" id="PR00081">
    <property type="entry name" value="GDHRDH"/>
</dbReference>
<dbReference type="FunFam" id="3.40.50.720:FF:000137">
    <property type="entry name" value="Hydroxysteroid (17-beta) dehydrogenase 3"/>
    <property type="match status" value="1"/>
</dbReference>
<dbReference type="InterPro" id="IPR002347">
    <property type="entry name" value="SDR_fam"/>
</dbReference>
<reference evidence="7 8" key="1">
    <citation type="submission" date="2022-05" db="EMBL/GenBank/DDBJ databases">
        <title>A multi-omics perspective on studying reproductive biology in Daphnia sinensis.</title>
        <authorList>
            <person name="Jia J."/>
        </authorList>
    </citation>
    <scope>NUCLEOTIDE SEQUENCE [LARGE SCALE GENOMIC DNA]</scope>
    <source>
        <strain evidence="7 8">WSL</strain>
    </source>
</reference>
<dbReference type="PROSITE" id="PS00061">
    <property type="entry name" value="ADH_SHORT"/>
    <property type="match status" value="1"/>
</dbReference>
<evidence type="ECO:0000313" key="7">
    <source>
        <dbReference type="EMBL" id="KAI9561132.1"/>
    </source>
</evidence>